<gene>
    <name evidence="2" type="ORF">MNOR_LOCUS19111</name>
</gene>
<dbReference type="SMART" id="SM00164">
    <property type="entry name" value="TBC"/>
    <property type="match status" value="1"/>
</dbReference>
<feature type="non-terminal residue" evidence="2">
    <location>
        <position position="526"/>
    </location>
</feature>
<keyword evidence="3" id="KW-1185">Reference proteome</keyword>
<protein>
    <recommendedName>
        <fullName evidence="1">Rab-GAP TBC domain-containing protein</fullName>
    </recommendedName>
</protein>
<sequence>MSDNDDNVVSYQPGTSPRHSIEALVGFNVVDGPDIWIEHQIHNLAKDPWKQEAIQKPPRADLDRYFLNIIYVPSRSDKKIVAIPLIGRISYLTKAQFRLYCKVLDIRNACSFELKMAFLLKKKKLVFIEIIDAFSGLKSSVSRVGVPGRVYSPKLFFKILTNQLPGISREENLWGCIQLPLKVRDIKGLVELYGELATCCKHTGLQDNVPGEYKHNLTIADERLILGQKVVERNHGPLSKEFCKSGCPPGLRAVLWQQILGLEITDKHYKYFDELRNSVLEHDLLVDKLITKDIHLTASNDDQYFVFEDILYQVLLCFFRDIEVLRHFEHSSASPPLAAPRGKEPQTDTLVAYPPAGVIPFHGFTMLAAPLSCLYEDPVPLYFTFREIYCRYWYRLHTVSSHTQGASALALQFELLLQSNETRLWQHCSVMGIQLLPIVFKWLVRAFSGYLIPDQLFHLWDVILAWESVEVLPVLALAIVSFRRDNLMDVTSQQAAEVVLADITAIRVIPLLKLALAADKNRDRDY</sequence>
<dbReference type="PANTHER" id="PTHR16110:SF1">
    <property type="entry name" value="TBC1 DOMAIN FAMILY MEMBER 19"/>
    <property type="match status" value="1"/>
</dbReference>
<dbReference type="Gene3D" id="1.10.472.80">
    <property type="entry name" value="Ypt/Rab-GAP domain of gyp1p, domain 3"/>
    <property type="match status" value="1"/>
</dbReference>
<dbReference type="PANTHER" id="PTHR16110">
    <property type="entry name" value="TBC1 DOMAIN FAMILY MEMBER 19"/>
    <property type="match status" value="1"/>
</dbReference>
<evidence type="ECO:0000313" key="2">
    <source>
        <dbReference type="EMBL" id="CAL4109443.1"/>
    </source>
</evidence>
<dbReference type="Pfam" id="PF00566">
    <property type="entry name" value="RabGAP-TBC"/>
    <property type="match status" value="1"/>
</dbReference>
<evidence type="ECO:0000313" key="3">
    <source>
        <dbReference type="Proteomes" id="UP001497623"/>
    </source>
</evidence>
<accession>A0AAV2R2D2</accession>
<dbReference type="AlphaFoldDB" id="A0AAV2R2D2"/>
<dbReference type="PROSITE" id="PS50086">
    <property type="entry name" value="TBC_RABGAP"/>
    <property type="match status" value="1"/>
</dbReference>
<evidence type="ECO:0000259" key="1">
    <source>
        <dbReference type="PROSITE" id="PS50086"/>
    </source>
</evidence>
<name>A0AAV2R2D2_MEGNR</name>
<reference evidence="2 3" key="1">
    <citation type="submission" date="2024-05" db="EMBL/GenBank/DDBJ databases">
        <authorList>
            <person name="Wallberg A."/>
        </authorList>
    </citation>
    <scope>NUCLEOTIDE SEQUENCE [LARGE SCALE GENOMIC DNA]</scope>
</reference>
<feature type="domain" description="Rab-GAP TBC" evidence="1">
    <location>
        <begin position="246"/>
        <end position="467"/>
    </location>
</feature>
<dbReference type="InterPro" id="IPR042507">
    <property type="entry name" value="TBC1D19"/>
</dbReference>
<comment type="caution">
    <text evidence="2">The sequence shown here is derived from an EMBL/GenBank/DDBJ whole genome shotgun (WGS) entry which is preliminary data.</text>
</comment>
<dbReference type="InterPro" id="IPR000195">
    <property type="entry name" value="Rab-GAP-TBC_dom"/>
</dbReference>
<dbReference type="Proteomes" id="UP001497623">
    <property type="component" value="Unassembled WGS sequence"/>
</dbReference>
<proteinExistence type="predicted"/>
<organism evidence="2 3">
    <name type="scientific">Meganyctiphanes norvegica</name>
    <name type="common">Northern krill</name>
    <name type="synonym">Thysanopoda norvegica</name>
    <dbReference type="NCBI Taxonomy" id="48144"/>
    <lineage>
        <taxon>Eukaryota</taxon>
        <taxon>Metazoa</taxon>
        <taxon>Ecdysozoa</taxon>
        <taxon>Arthropoda</taxon>
        <taxon>Crustacea</taxon>
        <taxon>Multicrustacea</taxon>
        <taxon>Malacostraca</taxon>
        <taxon>Eumalacostraca</taxon>
        <taxon>Eucarida</taxon>
        <taxon>Euphausiacea</taxon>
        <taxon>Euphausiidae</taxon>
        <taxon>Meganyctiphanes</taxon>
    </lineage>
</organism>
<dbReference type="InterPro" id="IPR035969">
    <property type="entry name" value="Rab-GAP_TBC_sf"/>
</dbReference>
<dbReference type="SUPFAM" id="SSF47923">
    <property type="entry name" value="Ypt/Rab-GAP domain of gyp1p"/>
    <property type="match status" value="2"/>
</dbReference>
<dbReference type="EMBL" id="CAXKWB010014014">
    <property type="protein sequence ID" value="CAL4109443.1"/>
    <property type="molecule type" value="Genomic_DNA"/>
</dbReference>